<dbReference type="PANTHER" id="PTHR10357">
    <property type="entry name" value="ALPHA-AMYLASE FAMILY MEMBER"/>
    <property type="match status" value="1"/>
</dbReference>
<dbReference type="EC" id="5.4.99.16" evidence="3"/>
<dbReference type="RefSeq" id="WP_016403684.1">
    <property type="nucleotide sequence ID" value="NZ_BARX01000037.1"/>
</dbReference>
<dbReference type="InterPro" id="IPR045857">
    <property type="entry name" value="O16G_dom_2"/>
</dbReference>
<dbReference type="OrthoDB" id="9805159at2"/>
<name>R9PR98_AGAAL</name>
<feature type="signal peptide" evidence="1">
    <location>
        <begin position="1"/>
        <end position="23"/>
    </location>
</feature>
<reference evidence="3" key="1">
    <citation type="journal article" date="2013" name="Genome Announc.">
        <title>Draft Genome Sequence of Agarivorans albus Strain MKT 106T, an Agarolytic Marine Bacterium.</title>
        <authorList>
            <person name="Yasuike M."/>
            <person name="Nakamura Y."/>
            <person name="Kai W."/>
            <person name="Fujiwara A."/>
            <person name="Fukui Y."/>
            <person name="Satomi M."/>
            <person name="Sano M."/>
        </authorList>
    </citation>
    <scope>NUCLEOTIDE SEQUENCE [LARGE SCALE GENOMIC DNA]</scope>
</reference>
<keyword evidence="3" id="KW-0413">Isomerase</keyword>
<gene>
    <name evidence="3" type="ORF">AALB_3997</name>
</gene>
<evidence type="ECO:0000259" key="2">
    <source>
        <dbReference type="SMART" id="SM00642"/>
    </source>
</evidence>
<dbReference type="CDD" id="cd11316">
    <property type="entry name" value="AmyAc_bac2_AmyA"/>
    <property type="match status" value="1"/>
</dbReference>
<keyword evidence="4" id="KW-1185">Reference proteome</keyword>
<dbReference type="InterPro" id="IPR013780">
    <property type="entry name" value="Glyco_hydro_b"/>
</dbReference>
<dbReference type="GO" id="GO:0005975">
    <property type="term" value="P:carbohydrate metabolic process"/>
    <property type="evidence" value="ECO:0007669"/>
    <property type="project" value="InterPro"/>
</dbReference>
<accession>R9PR98</accession>
<dbReference type="AlphaFoldDB" id="R9PR98"/>
<dbReference type="GO" id="GO:0016798">
    <property type="term" value="F:hydrolase activity, acting on glycosyl bonds"/>
    <property type="evidence" value="ECO:0007669"/>
    <property type="project" value="UniProtKB-KW"/>
</dbReference>
<keyword evidence="1" id="KW-0732">Signal</keyword>
<dbReference type="STRING" id="1331007.AALB_3997"/>
<dbReference type="InterPro" id="IPR006047">
    <property type="entry name" value="GH13_cat_dom"/>
</dbReference>
<feature type="chain" id="PRO_5004478864" evidence="1">
    <location>
        <begin position="24"/>
        <end position="524"/>
    </location>
</feature>
<dbReference type="Gene3D" id="2.60.40.1180">
    <property type="entry name" value="Golgi alpha-mannosidase II"/>
    <property type="match status" value="1"/>
</dbReference>
<dbReference type="SMART" id="SM00642">
    <property type="entry name" value="Aamy"/>
    <property type="match status" value="1"/>
</dbReference>
<proteinExistence type="predicted"/>
<evidence type="ECO:0000256" key="1">
    <source>
        <dbReference type="SAM" id="SignalP"/>
    </source>
</evidence>
<protein>
    <submittedName>
        <fullName evidence="3">Trehalose synthase</fullName>
        <ecNumber evidence="3">5.4.99.16</ecNumber>
    </submittedName>
</protein>
<dbReference type="InterPro" id="IPR017853">
    <property type="entry name" value="GH"/>
</dbReference>
<dbReference type="GO" id="GO:0047471">
    <property type="term" value="F:maltose alpha-D-glucosyltransferase activity"/>
    <property type="evidence" value="ECO:0007669"/>
    <property type="project" value="UniProtKB-EC"/>
</dbReference>
<dbReference type="SUPFAM" id="SSF51445">
    <property type="entry name" value="(Trans)glycosidases"/>
    <property type="match status" value="1"/>
</dbReference>
<dbReference type="Gene3D" id="3.90.400.10">
    <property type="entry name" value="Oligo-1,6-glucosidase, Domain 2"/>
    <property type="match status" value="1"/>
</dbReference>
<organism evidence="3 4">
    <name type="scientific">Agarivorans albus MKT 106</name>
    <dbReference type="NCBI Taxonomy" id="1331007"/>
    <lineage>
        <taxon>Bacteria</taxon>
        <taxon>Pseudomonadati</taxon>
        <taxon>Pseudomonadota</taxon>
        <taxon>Gammaproteobacteria</taxon>
        <taxon>Alteromonadales</taxon>
        <taxon>Alteromonadaceae</taxon>
        <taxon>Agarivorans</taxon>
    </lineage>
</organism>
<dbReference type="Gene3D" id="3.20.20.80">
    <property type="entry name" value="Glycosidases"/>
    <property type="match status" value="1"/>
</dbReference>
<sequence>MTIKCFRLFFLVLMLGSAAKIKAFELDIGVVASEGSASSLPAKWYSTATFMEIYVRAYKDSNGDGIGDFNGLTSKLDYLQDLGIKGIWLLPIMKSQDRDHGYAAVDYRKVEPDYGTEEDFKRLLAEAHKRGIGVIIDYTLNHSGAESPLFIESAKGNPTYRDWYHWSDYKLRWTNWTRDPTWHESNGAFYYGLFWDQMPDFNLDNPEVVAYHQNSMRYWLNMGVDGFRFDAVNTLFEHPETGAFDKRKNFAFMSEAILPVVREYENRFAICEVPFHSKDASAICDSAFYFGMHARMMGSAKFKHKRPKLVKDILDANMDEMATILSNHDSFTGGRLNEQFAGNIGKYKAAVTTLLTLPGTPFVYYGDEVAMGHRIDKSDPDADHRLRAPMSWTADPINAGFSSGIPFRELARNSQVDNLDRLSKDPNSIYHHYRDLIHLRNKLPAMHSGSFSPLSIDNGKVFLFERQYKKQRLVIAINYADSSQLVKHVVFGQCLKNLKGAHVNQLMSGIRIPPHGYSILLECS</sequence>
<feature type="domain" description="Glycosyl hydrolase family 13 catalytic" evidence="2">
    <location>
        <begin position="52"/>
        <end position="408"/>
    </location>
</feature>
<comment type="caution">
    <text evidence="3">The sequence shown here is derived from an EMBL/GenBank/DDBJ whole genome shotgun (WGS) entry which is preliminary data.</text>
</comment>
<dbReference type="Proteomes" id="UP000014461">
    <property type="component" value="Unassembled WGS sequence"/>
</dbReference>
<dbReference type="SUPFAM" id="SSF51011">
    <property type="entry name" value="Glycosyl hydrolase domain"/>
    <property type="match status" value="1"/>
</dbReference>
<evidence type="ECO:0000313" key="3">
    <source>
        <dbReference type="EMBL" id="GAD03917.1"/>
    </source>
</evidence>
<evidence type="ECO:0000313" key="4">
    <source>
        <dbReference type="Proteomes" id="UP000014461"/>
    </source>
</evidence>
<dbReference type="EMBL" id="BARX01000037">
    <property type="protein sequence ID" value="GAD03917.1"/>
    <property type="molecule type" value="Genomic_DNA"/>
</dbReference>
<dbReference type="Pfam" id="PF00128">
    <property type="entry name" value="Alpha-amylase"/>
    <property type="match status" value="1"/>
</dbReference>